<dbReference type="Proteomes" id="UP001234178">
    <property type="component" value="Unassembled WGS sequence"/>
</dbReference>
<protein>
    <submittedName>
        <fullName evidence="3">Uncharacterized protein</fullName>
    </submittedName>
</protein>
<accession>A0ABR0B0R9</accession>
<keyword evidence="4" id="KW-1185">Reference proteome</keyword>
<evidence type="ECO:0000256" key="1">
    <source>
        <dbReference type="SAM" id="Coils"/>
    </source>
</evidence>
<dbReference type="EMBL" id="JAOYFB010000039">
    <property type="protein sequence ID" value="KAK4030972.1"/>
    <property type="molecule type" value="Genomic_DNA"/>
</dbReference>
<sequence length="241" mass="27940">MAALTRQCSLSLSLQSIASTLETETQLQNLLERKEENNAAVETEGQEIINKLEAQQLQEKKKNLEDKLDKNLTEKSNLRQNLLDFSSTNKNLEKEIQELQERVRTQEDQIHFLEKRVKKYQKLQVQFIENEDCKDSRLAGDESGEKSKLVSDKNQLTLPTDSGEKSLHYELEVEQTNDFEQTVDDLKNQIELLNQTIIYPQQENQQIRKKVNMGVTHNDEDTTKNTTQKMSTNISKKTQGR</sequence>
<feature type="compositionally biased region" description="Polar residues" evidence="2">
    <location>
        <begin position="224"/>
        <end position="241"/>
    </location>
</feature>
<keyword evidence="1" id="KW-0175">Coiled coil</keyword>
<proteinExistence type="predicted"/>
<name>A0ABR0B0R9_9CRUS</name>
<feature type="region of interest" description="Disordered" evidence="2">
    <location>
        <begin position="217"/>
        <end position="241"/>
    </location>
</feature>
<comment type="caution">
    <text evidence="3">The sequence shown here is derived from an EMBL/GenBank/DDBJ whole genome shotgun (WGS) entry which is preliminary data.</text>
</comment>
<organism evidence="3 4">
    <name type="scientific">Daphnia magna</name>
    <dbReference type="NCBI Taxonomy" id="35525"/>
    <lineage>
        <taxon>Eukaryota</taxon>
        <taxon>Metazoa</taxon>
        <taxon>Ecdysozoa</taxon>
        <taxon>Arthropoda</taxon>
        <taxon>Crustacea</taxon>
        <taxon>Branchiopoda</taxon>
        <taxon>Diplostraca</taxon>
        <taxon>Cladocera</taxon>
        <taxon>Anomopoda</taxon>
        <taxon>Daphniidae</taxon>
        <taxon>Daphnia</taxon>
    </lineage>
</organism>
<feature type="coiled-coil region" evidence="1">
    <location>
        <begin position="17"/>
        <end position="123"/>
    </location>
</feature>
<reference evidence="3 4" key="1">
    <citation type="journal article" date="2023" name="Nucleic Acids Res.">
        <title>The hologenome of Daphnia magna reveals possible DNA methylation and microbiome-mediated evolution of the host genome.</title>
        <authorList>
            <person name="Chaturvedi A."/>
            <person name="Li X."/>
            <person name="Dhandapani V."/>
            <person name="Marshall H."/>
            <person name="Kissane S."/>
            <person name="Cuenca-Cambronero M."/>
            <person name="Asole G."/>
            <person name="Calvet F."/>
            <person name="Ruiz-Romero M."/>
            <person name="Marangio P."/>
            <person name="Guigo R."/>
            <person name="Rago D."/>
            <person name="Mirbahai L."/>
            <person name="Eastwood N."/>
            <person name="Colbourne J.K."/>
            <person name="Zhou J."/>
            <person name="Mallon E."/>
            <person name="Orsini L."/>
        </authorList>
    </citation>
    <scope>NUCLEOTIDE SEQUENCE [LARGE SCALE GENOMIC DNA]</scope>
    <source>
        <strain evidence="3">LRV0_1</strain>
    </source>
</reference>
<evidence type="ECO:0000313" key="4">
    <source>
        <dbReference type="Proteomes" id="UP001234178"/>
    </source>
</evidence>
<evidence type="ECO:0000313" key="3">
    <source>
        <dbReference type="EMBL" id="KAK4030972.1"/>
    </source>
</evidence>
<gene>
    <name evidence="3" type="ORF">OUZ56_024402</name>
</gene>
<evidence type="ECO:0000256" key="2">
    <source>
        <dbReference type="SAM" id="MobiDB-lite"/>
    </source>
</evidence>